<reference evidence="1 2" key="1">
    <citation type="journal article" date="2022" name="bioRxiv">
        <title>Genomics of Preaxostyla Flagellates Illuminates Evolutionary Transitions and the Path Towards Mitochondrial Loss.</title>
        <authorList>
            <person name="Novak L.V.F."/>
            <person name="Treitli S.C."/>
            <person name="Pyrih J."/>
            <person name="Halakuc P."/>
            <person name="Pipaliya S.V."/>
            <person name="Vacek V."/>
            <person name="Brzon O."/>
            <person name="Soukal P."/>
            <person name="Eme L."/>
            <person name="Dacks J.B."/>
            <person name="Karnkowska A."/>
            <person name="Elias M."/>
            <person name="Hampl V."/>
        </authorList>
    </citation>
    <scope>NUCLEOTIDE SEQUENCE [LARGE SCALE GENOMIC DNA]</scope>
    <source>
        <strain evidence="1">NAU3</strain>
        <tissue evidence="1">Gut</tissue>
    </source>
</reference>
<evidence type="ECO:0000313" key="2">
    <source>
        <dbReference type="Proteomes" id="UP001281761"/>
    </source>
</evidence>
<organism evidence="1 2">
    <name type="scientific">Blattamonas nauphoetae</name>
    <dbReference type="NCBI Taxonomy" id="2049346"/>
    <lineage>
        <taxon>Eukaryota</taxon>
        <taxon>Metamonada</taxon>
        <taxon>Preaxostyla</taxon>
        <taxon>Oxymonadida</taxon>
        <taxon>Blattamonas</taxon>
    </lineage>
</organism>
<dbReference type="EMBL" id="JARBJD010000309">
    <property type="protein sequence ID" value="KAK2944212.1"/>
    <property type="molecule type" value="Genomic_DNA"/>
</dbReference>
<sequence length="129" mass="14236">MAQPTKRCSDVAFGRLNDRPISRPLDCACVESLFRRCGTPSRQHSSKRALFSTLSSLSSDRRQFHSKRQDGLHNAAGTIQTGILSHLVPLLELDSALSDEFGVALLSFSDVDPFFDGTRLDWPALLLSC</sequence>
<protein>
    <submittedName>
        <fullName evidence="1">Uncharacterized protein</fullName>
    </submittedName>
</protein>
<accession>A0ABQ9WXK5</accession>
<keyword evidence="2" id="KW-1185">Reference proteome</keyword>
<comment type="caution">
    <text evidence="1">The sequence shown here is derived from an EMBL/GenBank/DDBJ whole genome shotgun (WGS) entry which is preliminary data.</text>
</comment>
<evidence type="ECO:0000313" key="1">
    <source>
        <dbReference type="EMBL" id="KAK2944212.1"/>
    </source>
</evidence>
<name>A0ABQ9WXK5_9EUKA</name>
<dbReference type="Proteomes" id="UP001281761">
    <property type="component" value="Unassembled WGS sequence"/>
</dbReference>
<proteinExistence type="predicted"/>
<gene>
    <name evidence="1" type="ORF">BLNAU_20881</name>
</gene>